<dbReference type="Proteomes" id="UP000249915">
    <property type="component" value="Unassembled WGS sequence"/>
</dbReference>
<gene>
    <name evidence="1" type="ORF">BAY60_33425</name>
</gene>
<dbReference type="CDD" id="cd06170">
    <property type="entry name" value="LuxR_C_like"/>
    <property type="match status" value="1"/>
</dbReference>
<dbReference type="Pfam" id="PF13191">
    <property type="entry name" value="AAA_16"/>
    <property type="match status" value="1"/>
</dbReference>
<dbReference type="GO" id="GO:0003677">
    <property type="term" value="F:DNA binding"/>
    <property type="evidence" value="ECO:0007669"/>
    <property type="project" value="InterPro"/>
</dbReference>
<dbReference type="PROSITE" id="PS00622">
    <property type="entry name" value="HTH_LUXR_1"/>
    <property type="match status" value="1"/>
</dbReference>
<dbReference type="PROSITE" id="PS50043">
    <property type="entry name" value="HTH_LUXR_2"/>
    <property type="match status" value="1"/>
</dbReference>
<reference evidence="1 2" key="1">
    <citation type="submission" date="2016-07" db="EMBL/GenBank/DDBJ databases">
        <title>Draft genome sequence of Prauserella muralis DSM 45305, isolated from a mould-covered wall in an indoor environment.</title>
        <authorList>
            <person name="Ruckert C."/>
            <person name="Albersmeier A."/>
            <person name="Jiang C.-L."/>
            <person name="Jiang Y."/>
            <person name="Kalinowski J."/>
            <person name="Schneider O."/>
            <person name="Winkler A."/>
            <person name="Zotchev S.B."/>
        </authorList>
    </citation>
    <scope>NUCLEOTIDE SEQUENCE [LARGE SCALE GENOMIC DNA]</scope>
    <source>
        <strain evidence="1 2">DSM 45305</strain>
    </source>
</reference>
<dbReference type="PRINTS" id="PR00038">
    <property type="entry name" value="HTHLUXR"/>
</dbReference>
<dbReference type="RefSeq" id="WP_112285548.1">
    <property type="nucleotide sequence ID" value="NZ_MASW01000007.1"/>
</dbReference>
<dbReference type="SUPFAM" id="SSF46894">
    <property type="entry name" value="C-terminal effector domain of the bipartite response regulators"/>
    <property type="match status" value="1"/>
</dbReference>
<dbReference type="InterPro" id="IPR041664">
    <property type="entry name" value="AAA_16"/>
</dbReference>
<dbReference type="EMBL" id="MASW01000007">
    <property type="protein sequence ID" value="PXY19615.1"/>
    <property type="molecule type" value="Genomic_DNA"/>
</dbReference>
<dbReference type="PANTHER" id="PTHR43214:SF42">
    <property type="entry name" value="TRANSCRIPTIONAL REGULATORY PROTEIN DESR"/>
    <property type="match status" value="1"/>
</dbReference>
<comment type="caution">
    <text evidence="1">The sequence shown here is derived from an EMBL/GenBank/DDBJ whole genome shotgun (WGS) entry which is preliminary data.</text>
</comment>
<name>A0A2V4AI64_9PSEU</name>
<proteinExistence type="predicted"/>
<dbReference type="Pfam" id="PF00196">
    <property type="entry name" value="GerE"/>
    <property type="match status" value="1"/>
</dbReference>
<dbReference type="SMART" id="SM00421">
    <property type="entry name" value="HTH_LUXR"/>
    <property type="match status" value="1"/>
</dbReference>
<dbReference type="OrthoDB" id="483at2"/>
<dbReference type="GO" id="GO:0006355">
    <property type="term" value="P:regulation of DNA-templated transcription"/>
    <property type="evidence" value="ECO:0007669"/>
    <property type="project" value="InterPro"/>
</dbReference>
<accession>A0A2V4AI64</accession>
<dbReference type="InterPro" id="IPR000792">
    <property type="entry name" value="Tscrpt_reg_LuxR_C"/>
</dbReference>
<keyword evidence="2" id="KW-1185">Reference proteome</keyword>
<organism evidence="1 2">
    <name type="scientific">Prauserella muralis</name>
    <dbReference type="NCBI Taxonomy" id="588067"/>
    <lineage>
        <taxon>Bacteria</taxon>
        <taxon>Bacillati</taxon>
        <taxon>Actinomycetota</taxon>
        <taxon>Actinomycetes</taxon>
        <taxon>Pseudonocardiales</taxon>
        <taxon>Pseudonocardiaceae</taxon>
        <taxon>Prauserella</taxon>
    </lineage>
</organism>
<dbReference type="InterPro" id="IPR039420">
    <property type="entry name" value="WalR-like"/>
</dbReference>
<protein>
    <submittedName>
        <fullName evidence="1">Uncharacterized protein</fullName>
    </submittedName>
</protein>
<dbReference type="Gene3D" id="1.10.10.10">
    <property type="entry name" value="Winged helix-like DNA-binding domain superfamily/Winged helix DNA-binding domain"/>
    <property type="match status" value="1"/>
</dbReference>
<sequence length="921" mass="95484">MAADDACAPPARRFPVRGRTDELAALTGLLDRAVSGSGAALAVCGAPGSGVTAVLEAALATGAGLRVLAARGAPSETGLPFAGLHQLLAPLRGLAARLGSTQREPLDTVWALRPWCGPPAALPAAVSALLTEAAADGPTVCRVEAAHDLDPESLAALVFCARRLRGTRLALLFGADPGVAAHSAELLAELPSVRLGPLGDDAARQVLADRLGDQPPPAVSDALLTLARGNPLALTELAAAVSPAALSGLAPPPRGLSPDGRLARAVSRRLAARTPEARLLVVLAAVDDRLDLTVTGRVLPATTALDEAVDAGLVTVTGDIAVRLPACLPSCAVLAAVPRPERHRAHRLLAEAADPVTDRFRWTWHRAATVEAPAPRLAGELDAVAEAARQARNHPDAADAFERAAALTADGERRALRLVSAATDHWVAGRPRRARAALREAAPLAGGSLAGLAGLLEGEIELRSGNPALAATGLLATAHRLAAGEQDLAAATLMLAGEASFVAGDERRYCATARDAELLRPAADRAETRLVVEHFAAMAATFSGRHAEAAGPLRAVLRLGDQAADPAAKILASQAAYTLGDAAAAGRLALRAVADARARGNPAQVPWALVYASLAALLTGQHGTAVSTSLEGLRLAEALGQPNCAVDHLTILALQAALQGDGDTALLRLDAAASGLTERGLGRPGALGAWATACADLADDRPADALGRFRRTVSGEPWQYSPIRVMAAPTLVEAAVRCDRREVAGRTLAAFERWALATGGAARQALVARCHALLAADEGEAGARFGEAIELHRTAGAVHDLAHTQLLHGARLRRGRRPRQAREVLREAAQIFGELGAAHWSRRAQAELRACGHPGHGGAAPAKGELTPQQEQIAGLVAEGATNREIAERLYISHRTVDHHLRNIFAKLGIRSRVQLVKLYR</sequence>
<evidence type="ECO:0000313" key="2">
    <source>
        <dbReference type="Proteomes" id="UP000249915"/>
    </source>
</evidence>
<dbReference type="PANTHER" id="PTHR43214">
    <property type="entry name" value="TWO-COMPONENT RESPONSE REGULATOR"/>
    <property type="match status" value="1"/>
</dbReference>
<evidence type="ECO:0000313" key="1">
    <source>
        <dbReference type="EMBL" id="PXY19615.1"/>
    </source>
</evidence>
<dbReference type="InterPro" id="IPR036388">
    <property type="entry name" value="WH-like_DNA-bd_sf"/>
</dbReference>
<dbReference type="AlphaFoldDB" id="A0A2V4AI64"/>
<dbReference type="InterPro" id="IPR016032">
    <property type="entry name" value="Sig_transdc_resp-reg_C-effctor"/>
</dbReference>